<dbReference type="Proteomes" id="UP000254571">
    <property type="component" value="Unassembled WGS sequence"/>
</dbReference>
<sequence>MVTRSGEWMTLDFPSWETEPVIPPALLLEALGITECKEVRMARDYMVVMENQQQVEAVRPNINAMLPLGKMVCITAAGEGEYDFVSRFFCPGDAVAEDPVTGSTHSMLIPYWSEKLKKTQMLAHQGAERGGDLRCQLEGDRVLISGQAATYLIGKVLLRQE</sequence>
<proteinExistence type="inferred from homology"/>
<dbReference type="AlphaFoldDB" id="A0A7H4NX35"/>
<evidence type="ECO:0000256" key="1">
    <source>
        <dbReference type="ARBA" id="ARBA00008270"/>
    </source>
</evidence>
<name>A0A7H4NX35_9ENTR</name>
<reference evidence="3 4" key="1">
    <citation type="submission" date="2018-06" db="EMBL/GenBank/DDBJ databases">
        <authorList>
            <consortium name="Pathogen Informatics"/>
            <person name="Doyle S."/>
        </authorList>
    </citation>
    <scope>NUCLEOTIDE SEQUENCE [LARGE SCALE GENOMIC DNA]</scope>
    <source>
        <strain evidence="3 4">NCTC9149</strain>
    </source>
</reference>
<comment type="similarity">
    <text evidence="1">Belongs to the PhzF family.</text>
</comment>
<comment type="caution">
    <text evidence="3">The sequence shown here is derived from an EMBL/GenBank/DDBJ whole genome shotgun (WGS) entry which is preliminary data.</text>
</comment>
<keyword evidence="2" id="KW-0413">Isomerase</keyword>
<dbReference type="InterPro" id="IPR003719">
    <property type="entry name" value="Phenazine_PhzF-like"/>
</dbReference>
<organism evidence="3 4">
    <name type="scientific">Klebsiella grimontii</name>
    <dbReference type="NCBI Taxonomy" id="2058152"/>
    <lineage>
        <taxon>Bacteria</taxon>
        <taxon>Pseudomonadati</taxon>
        <taxon>Pseudomonadota</taxon>
        <taxon>Gammaproteobacteria</taxon>
        <taxon>Enterobacterales</taxon>
        <taxon>Enterobacteriaceae</taxon>
        <taxon>Klebsiella/Raoultella group</taxon>
        <taxon>Klebsiella</taxon>
    </lineage>
</organism>
<accession>A0A7H4NX35</accession>
<dbReference type="PANTHER" id="PTHR13774">
    <property type="entry name" value="PHENAZINE BIOSYNTHESIS PROTEIN"/>
    <property type="match status" value="1"/>
</dbReference>
<protein>
    <submittedName>
        <fullName evidence="3">Phenazine biosynthesis protein PhzF</fullName>
    </submittedName>
</protein>
<evidence type="ECO:0000313" key="3">
    <source>
        <dbReference type="EMBL" id="STW04750.1"/>
    </source>
</evidence>
<dbReference type="SUPFAM" id="SSF54506">
    <property type="entry name" value="Diaminopimelate epimerase-like"/>
    <property type="match status" value="1"/>
</dbReference>
<gene>
    <name evidence="3" type="ORF">NCTC9149_01107</name>
</gene>
<evidence type="ECO:0000256" key="2">
    <source>
        <dbReference type="ARBA" id="ARBA00023235"/>
    </source>
</evidence>
<dbReference type="GO" id="GO:0016853">
    <property type="term" value="F:isomerase activity"/>
    <property type="evidence" value="ECO:0007669"/>
    <property type="project" value="UniProtKB-KW"/>
</dbReference>
<evidence type="ECO:0000313" key="4">
    <source>
        <dbReference type="Proteomes" id="UP000254571"/>
    </source>
</evidence>
<dbReference type="PANTHER" id="PTHR13774:SF17">
    <property type="entry name" value="PHENAZINE BIOSYNTHESIS-LIKE DOMAIN-CONTAINING PROTEIN"/>
    <property type="match status" value="1"/>
</dbReference>
<dbReference type="Pfam" id="PF02567">
    <property type="entry name" value="PhzC-PhzF"/>
    <property type="match status" value="1"/>
</dbReference>
<dbReference type="Gene3D" id="3.10.310.10">
    <property type="entry name" value="Diaminopimelate Epimerase, Chain A, domain 1"/>
    <property type="match status" value="1"/>
</dbReference>
<dbReference type="GO" id="GO:0005737">
    <property type="term" value="C:cytoplasm"/>
    <property type="evidence" value="ECO:0007669"/>
    <property type="project" value="TreeGrafter"/>
</dbReference>
<dbReference type="EMBL" id="UGMX01000002">
    <property type="protein sequence ID" value="STW04750.1"/>
    <property type="molecule type" value="Genomic_DNA"/>
</dbReference>